<evidence type="ECO:0000256" key="17">
    <source>
        <dbReference type="SAM" id="Phobius"/>
    </source>
</evidence>
<dbReference type="GO" id="GO:0015093">
    <property type="term" value="F:ferrous iron transmembrane transporter activity"/>
    <property type="evidence" value="ECO:0007669"/>
    <property type="project" value="UniProtKB-UniRule"/>
</dbReference>
<keyword evidence="16" id="KW-0479">Metal-binding</keyword>
<dbReference type="InterPro" id="IPR011640">
    <property type="entry name" value="Fe2_transport_prot_B_C"/>
</dbReference>
<feature type="transmembrane region" description="Helical" evidence="17">
    <location>
        <begin position="456"/>
        <end position="476"/>
    </location>
</feature>
<keyword evidence="7 15" id="KW-0547">Nucleotide-binding</keyword>
<feature type="binding site" evidence="15">
    <location>
        <begin position="10"/>
        <end position="17"/>
    </location>
    <ligand>
        <name>GTP</name>
        <dbReference type="ChEBI" id="CHEBI:37565"/>
        <label>1</label>
    </ligand>
</feature>
<feature type="transmembrane region" description="Helical" evidence="17">
    <location>
        <begin position="639"/>
        <end position="663"/>
    </location>
</feature>
<keyword evidence="12 17" id="KW-0472">Membrane</keyword>
<feature type="transmembrane region" description="Helical" evidence="17">
    <location>
        <begin position="518"/>
        <end position="535"/>
    </location>
</feature>
<proteinExistence type="predicted"/>
<keyword evidence="3" id="KW-1003">Cell membrane</keyword>
<comment type="caution">
    <text evidence="19">The sequence shown here is derived from an EMBL/GenBank/DDBJ whole genome shotgun (WGS) entry which is preliminary data.</text>
</comment>
<dbReference type="Gene3D" id="1.10.287.1770">
    <property type="match status" value="1"/>
</dbReference>
<keyword evidence="8 17" id="KW-1133">Transmembrane helix</keyword>
<dbReference type="InterPro" id="IPR027417">
    <property type="entry name" value="P-loop_NTPase"/>
</dbReference>
<dbReference type="Pfam" id="PF07670">
    <property type="entry name" value="Gate"/>
    <property type="match status" value="2"/>
</dbReference>
<dbReference type="Pfam" id="PF07664">
    <property type="entry name" value="FeoB_C"/>
    <property type="match status" value="1"/>
</dbReference>
<evidence type="ECO:0000256" key="11">
    <source>
        <dbReference type="ARBA" id="ARBA00023134"/>
    </source>
</evidence>
<accession>A0A497ESD8</accession>
<feature type="transmembrane region" description="Helical" evidence="17">
    <location>
        <begin position="289"/>
        <end position="309"/>
    </location>
</feature>
<evidence type="ECO:0000256" key="5">
    <source>
        <dbReference type="ARBA" id="ARBA00022519"/>
    </source>
</evidence>
<dbReference type="CDD" id="cd01879">
    <property type="entry name" value="FeoB"/>
    <property type="match status" value="1"/>
</dbReference>
<dbReference type="InterPro" id="IPR003373">
    <property type="entry name" value="Fe2_transport_prot-B"/>
</dbReference>
<evidence type="ECO:0000256" key="2">
    <source>
        <dbReference type="ARBA" id="ARBA00022448"/>
    </source>
</evidence>
<evidence type="ECO:0000256" key="16">
    <source>
        <dbReference type="PIRSR" id="PIRSR603373-2"/>
    </source>
</evidence>
<keyword evidence="10" id="KW-0406">Ion transport</keyword>
<feature type="transmembrane region" description="Helical" evidence="17">
    <location>
        <begin position="390"/>
        <end position="412"/>
    </location>
</feature>
<dbReference type="InterPro" id="IPR011642">
    <property type="entry name" value="Gate_dom"/>
</dbReference>
<reference evidence="19 20" key="1">
    <citation type="submission" date="2018-06" db="EMBL/GenBank/DDBJ databases">
        <title>Extensive metabolic versatility and redundancy in microbially diverse, dynamic hydrothermal sediments.</title>
        <authorList>
            <person name="Dombrowski N."/>
            <person name="Teske A."/>
            <person name="Baker B.J."/>
        </authorList>
    </citation>
    <scope>NUCLEOTIDE SEQUENCE [LARGE SCALE GENOMIC DNA]</scope>
    <source>
        <strain evidence="19">B30_G17</strain>
    </source>
</reference>
<dbReference type="Proteomes" id="UP000281962">
    <property type="component" value="Unassembled WGS sequence"/>
</dbReference>
<evidence type="ECO:0000313" key="20">
    <source>
        <dbReference type="Proteomes" id="UP000281962"/>
    </source>
</evidence>
<dbReference type="PROSITE" id="PS51711">
    <property type="entry name" value="G_FEOB"/>
    <property type="match status" value="1"/>
</dbReference>
<feature type="transmembrane region" description="Helical" evidence="17">
    <location>
        <begin position="346"/>
        <end position="370"/>
    </location>
</feature>
<keyword evidence="6 17" id="KW-0812">Transmembrane</keyword>
<evidence type="ECO:0000256" key="8">
    <source>
        <dbReference type="ARBA" id="ARBA00022989"/>
    </source>
</evidence>
<feature type="binding site" evidence="15">
    <location>
        <begin position="116"/>
        <end position="119"/>
    </location>
    <ligand>
        <name>GTP</name>
        <dbReference type="ChEBI" id="CHEBI:37565"/>
        <label>4</label>
    </ligand>
</feature>
<dbReference type="SUPFAM" id="SSF52540">
    <property type="entry name" value="P-loop containing nucleoside triphosphate hydrolases"/>
    <property type="match status" value="1"/>
</dbReference>
<dbReference type="GO" id="GO:0005525">
    <property type="term" value="F:GTP binding"/>
    <property type="evidence" value="ECO:0007669"/>
    <property type="project" value="UniProtKB-KW"/>
</dbReference>
<dbReference type="Pfam" id="PF02421">
    <property type="entry name" value="FeoB_N"/>
    <property type="match status" value="1"/>
</dbReference>
<dbReference type="GO" id="GO:0005886">
    <property type="term" value="C:plasma membrane"/>
    <property type="evidence" value="ECO:0007669"/>
    <property type="project" value="UniProtKB-SubCell"/>
</dbReference>
<evidence type="ECO:0000256" key="12">
    <source>
        <dbReference type="ARBA" id="ARBA00023136"/>
    </source>
</evidence>
<feature type="transmembrane region" description="Helical" evidence="17">
    <location>
        <begin position="607"/>
        <end position="627"/>
    </location>
</feature>
<comment type="subcellular location">
    <subcellularLocation>
        <location evidence="1">Cell inner membrane</location>
        <topology evidence="1">Multi-pass membrane protein</topology>
    </subcellularLocation>
</comment>
<evidence type="ECO:0000256" key="15">
    <source>
        <dbReference type="PIRSR" id="PIRSR603373-1"/>
    </source>
</evidence>
<dbReference type="InterPro" id="IPR005225">
    <property type="entry name" value="Small_GTP-bd"/>
</dbReference>
<dbReference type="InterPro" id="IPR030389">
    <property type="entry name" value="G_FEOB_dom"/>
</dbReference>
<feature type="transmembrane region" description="Helical" evidence="17">
    <location>
        <begin position="424"/>
        <end position="450"/>
    </location>
</feature>
<evidence type="ECO:0000256" key="6">
    <source>
        <dbReference type="ARBA" id="ARBA00022692"/>
    </source>
</evidence>
<keyword evidence="5" id="KW-0997">Cell inner membrane</keyword>
<feature type="binding site" evidence="15">
    <location>
        <begin position="56"/>
        <end position="59"/>
    </location>
    <ligand>
        <name>GTP</name>
        <dbReference type="ChEBI" id="CHEBI:37565"/>
        <label>3</label>
    </ligand>
</feature>
<feature type="binding site" evidence="16">
    <location>
        <position position="21"/>
    </location>
    <ligand>
        <name>Mg(2+)</name>
        <dbReference type="ChEBI" id="CHEBI:18420"/>
        <label>2</label>
    </ligand>
</feature>
<dbReference type="FunFam" id="3.40.50.300:FF:000426">
    <property type="entry name" value="Ferrous iron transport protein B"/>
    <property type="match status" value="1"/>
</dbReference>
<evidence type="ECO:0000256" key="1">
    <source>
        <dbReference type="ARBA" id="ARBA00004429"/>
    </source>
</evidence>
<evidence type="ECO:0000256" key="10">
    <source>
        <dbReference type="ARBA" id="ARBA00023065"/>
    </source>
</evidence>
<evidence type="ECO:0000259" key="18">
    <source>
        <dbReference type="PROSITE" id="PS51711"/>
    </source>
</evidence>
<name>A0A497ESD8_9CREN</name>
<gene>
    <name evidence="19" type="primary">feoB</name>
    <name evidence="19" type="ORF">DRJ21_01940</name>
</gene>
<dbReference type="NCBIfam" id="TIGR00231">
    <property type="entry name" value="small_GTP"/>
    <property type="match status" value="1"/>
</dbReference>
<evidence type="ECO:0000256" key="7">
    <source>
        <dbReference type="ARBA" id="ARBA00022741"/>
    </source>
</evidence>
<dbReference type="GO" id="GO:0046872">
    <property type="term" value="F:metal ion binding"/>
    <property type="evidence" value="ECO:0007669"/>
    <property type="project" value="UniProtKB-KW"/>
</dbReference>
<dbReference type="PANTHER" id="PTHR43185:SF1">
    <property type="entry name" value="FE(2+) TRANSPORTER FEOB"/>
    <property type="match status" value="1"/>
</dbReference>
<dbReference type="NCBIfam" id="TIGR00437">
    <property type="entry name" value="feoB"/>
    <property type="match status" value="1"/>
</dbReference>
<dbReference type="Pfam" id="PF17910">
    <property type="entry name" value="FeoB_Cyto"/>
    <property type="match status" value="1"/>
</dbReference>
<feature type="binding site" evidence="16">
    <location>
        <position position="25"/>
    </location>
    <ligand>
        <name>Mg(2+)</name>
        <dbReference type="ChEBI" id="CHEBI:18420"/>
        <label>2</label>
    </ligand>
</feature>
<evidence type="ECO:0000256" key="13">
    <source>
        <dbReference type="ARBA" id="ARBA00031200"/>
    </source>
</evidence>
<feature type="binding site" evidence="16">
    <location>
        <position position="24"/>
    </location>
    <ligand>
        <name>Mg(2+)</name>
        <dbReference type="ChEBI" id="CHEBI:18420"/>
        <label>2</label>
    </ligand>
</feature>
<feature type="binding site" evidence="16">
    <location>
        <position position="22"/>
    </location>
    <ligand>
        <name>Mg(2+)</name>
        <dbReference type="ChEBI" id="CHEBI:18420"/>
        <label>1</label>
    </ligand>
</feature>
<feature type="domain" description="FeoB-type G" evidence="18">
    <location>
        <begin position="3"/>
        <end position="165"/>
    </location>
</feature>
<keyword evidence="11 15" id="KW-0342">GTP-binding</keyword>
<evidence type="ECO:0000256" key="9">
    <source>
        <dbReference type="ARBA" id="ARBA00023004"/>
    </source>
</evidence>
<keyword evidence="2" id="KW-0813">Transport</keyword>
<protein>
    <recommendedName>
        <fullName evidence="13 14">Ferrous iron transport protein B</fullName>
    </recommendedName>
</protein>
<evidence type="ECO:0000313" key="19">
    <source>
        <dbReference type="EMBL" id="RLE50119.1"/>
    </source>
</evidence>
<dbReference type="PANTHER" id="PTHR43185">
    <property type="entry name" value="FERROUS IRON TRANSPORT PROTEIN B"/>
    <property type="match status" value="1"/>
</dbReference>
<feature type="transmembrane region" description="Helical" evidence="17">
    <location>
        <begin position="564"/>
        <end position="586"/>
    </location>
</feature>
<dbReference type="Gene3D" id="3.40.50.300">
    <property type="entry name" value="P-loop containing nucleotide triphosphate hydrolases"/>
    <property type="match status" value="1"/>
</dbReference>
<dbReference type="InterPro" id="IPR050860">
    <property type="entry name" value="FeoB_GTPase"/>
</dbReference>
<evidence type="ECO:0000256" key="3">
    <source>
        <dbReference type="ARBA" id="ARBA00022475"/>
    </source>
</evidence>
<keyword evidence="4" id="KW-0410">Iron transport</keyword>
<keyword evidence="16" id="KW-0460">Magnesium</keyword>
<sequence>MQEVRVAVIGNPNVGKSTLFNALTGAKQYIGNWPGVTVEKKEGERIWKKVKIRFVDLPGSYGLGATSIDEKIARDYILAEKPDYIVNIIDASNLERNLYLTFDLLEMGVKVIISLNMIDIAVSKGIKIDYKKLSELLGIPIVPTIAIQGDGIDKLCDTIVDAVNGNVVFKRFKIEYPKEIEEAVQELSNIIVKTDPQLPARWIALKLLTDDEDIKRKIGKYSNGASIIAKAEELAKKIRNIYGEDVEIIIAEARYQLIGKIIEKVVSMEAKPKIDISDLIDRVVTHKVLGLPIFISILWAIFLFTFNVAQPLADLIDIIFSQAAEYVHATLDKTNPVLASFIADGILIGFGSVLVFVPNIFFLFLAIAFLEDIGYMARAAFNMDRIMRKAGLHGKSVIPLILGMGCNVPAIMSARTIESEEDRLVTILVNPLIPCSARLPIFVMLAAIFFGRYAATVILSMYLLGFALAAIIALVLRKTFFKGKVSPFVMELPPYRMPSWRTISIHMWNRGSKFLRKAGWIILSVSIILWFLAYMPPEAEFGGSESWLAQIGKLFEPVFLPLGYNWQIAVALIFGFLAKEVMIDAFALLMGDNYESILAKMLTPLQAYALMAFVLIYVPCMATLAVIKSETGSWKWTIFALVYEMILAYLVALLIICIGSLLMW</sequence>
<evidence type="ECO:0000256" key="14">
    <source>
        <dbReference type="NCBIfam" id="TIGR00437"/>
    </source>
</evidence>
<keyword evidence="9" id="KW-0408">Iron</keyword>
<feature type="binding site" evidence="15">
    <location>
        <begin position="35"/>
        <end position="39"/>
    </location>
    <ligand>
        <name>GTP</name>
        <dbReference type="ChEBI" id="CHEBI:37565"/>
        <label>2</label>
    </ligand>
</feature>
<organism evidence="19 20">
    <name type="scientific">Thermoproteota archaeon</name>
    <dbReference type="NCBI Taxonomy" id="2056631"/>
    <lineage>
        <taxon>Archaea</taxon>
        <taxon>Thermoproteota</taxon>
    </lineage>
</organism>
<dbReference type="EMBL" id="QMQY01000072">
    <property type="protein sequence ID" value="RLE50119.1"/>
    <property type="molecule type" value="Genomic_DNA"/>
</dbReference>
<dbReference type="InterPro" id="IPR041069">
    <property type="entry name" value="FeoB_Cyto"/>
</dbReference>
<evidence type="ECO:0000256" key="4">
    <source>
        <dbReference type="ARBA" id="ARBA00022496"/>
    </source>
</evidence>
<dbReference type="AlphaFoldDB" id="A0A497ESD8"/>